<dbReference type="Proteomes" id="UP000015102">
    <property type="component" value="Unassembled WGS sequence"/>
</dbReference>
<dbReference type="Gene3D" id="1.10.220.100">
    <property type="entry name" value="conserved c-terminal region of ge- 1"/>
    <property type="match status" value="1"/>
</dbReference>
<dbReference type="EnsemblMetazoa" id="MESCA005357-RA">
    <property type="protein sequence ID" value="MESCA005357-PA"/>
    <property type="gene ID" value="MESCA005357"/>
</dbReference>
<evidence type="ECO:0000256" key="3">
    <source>
        <dbReference type="ARBA" id="ARBA00022490"/>
    </source>
</evidence>
<evidence type="ECO:0000256" key="2">
    <source>
        <dbReference type="ARBA" id="ARBA00009639"/>
    </source>
</evidence>
<evidence type="ECO:0000313" key="8">
    <source>
        <dbReference type="EnsemblMetazoa" id="MESCA005357-PA"/>
    </source>
</evidence>
<proteinExistence type="inferred from homology"/>
<dbReference type="STRING" id="36166.T1GP41"/>
<comment type="similarity">
    <text evidence="2">Belongs to the WD repeat EDC4 family.</text>
</comment>
<keyword evidence="4" id="KW-0853">WD repeat</keyword>
<dbReference type="FunFam" id="1.10.220.100:FF:000001">
    <property type="entry name" value="Enhancer of mRNA-decapping protein 4"/>
    <property type="match status" value="1"/>
</dbReference>
<evidence type="ECO:0000259" key="7">
    <source>
        <dbReference type="Pfam" id="PF21289"/>
    </source>
</evidence>
<protein>
    <recommendedName>
        <fullName evidence="7">Enhancer of mRNA-decapping protein 4 C-terminal domain-containing protein</fullName>
    </recommendedName>
</protein>
<reference evidence="9" key="1">
    <citation type="submission" date="2013-02" db="EMBL/GenBank/DDBJ databases">
        <authorList>
            <person name="Hughes D."/>
        </authorList>
    </citation>
    <scope>NUCLEOTIDE SEQUENCE</scope>
    <source>
        <strain>Durham</strain>
        <strain evidence="9">NC isolate 2 -- Noor lab</strain>
    </source>
</reference>
<name>T1GP41_MEGSC</name>
<feature type="domain" description="Enhancer of mRNA-decapping protein 4 C-terminal" evidence="7">
    <location>
        <begin position="126"/>
        <end position="244"/>
    </location>
</feature>
<evidence type="ECO:0000256" key="5">
    <source>
        <dbReference type="ARBA" id="ARBA00022737"/>
    </source>
</evidence>
<keyword evidence="3" id="KW-0963">Cytoplasm</keyword>
<dbReference type="Pfam" id="PF21289">
    <property type="entry name" value="EDC4_C"/>
    <property type="match status" value="1"/>
</dbReference>
<keyword evidence="5" id="KW-0677">Repeat</keyword>
<accession>T1GP41</accession>
<dbReference type="GO" id="GO:0031087">
    <property type="term" value="P:deadenylation-independent decapping of nuclear-transcribed mRNA"/>
    <property type="evidence" value="ECO:0007669"/>
    <property type="project" value="InterPro"/>
</dbReference>
<evidence type="ECO:0000256" key="1">
    <source>
        <dbReference type="ARBA" id="ARBA00004201"/>
    </source>
</evidence>
<dbReference type="GO" id="GO:0000932">
    <property type="term" value="C:P-body"/>
    <property type="evidence" value="ECO:0007669"/>
    <property type="project" value="UniProtKB-SubCell"/>
</dbReference>
<dbReference type="InterPro" id="IPR049404">
    <property type="entry name" value="EDC4_C"/>
</dbReference>
<dbReference type="PANTHER" id="PTHR15598:SF5">
    <property type="entry name" value="ENHANCER OF MRNA-DECAPPING PROTEIN 4"/>
    <property type="match status" value="1"/>
</dbReference>
<dbReference type="InterPro" id="IPR045152">
    <property type="entry name" value="EDC4-like"/>
</dbReference>
<dbReference type="InterPro" id="IPR044938">
    <property type="entry name" value="EDC4_C_sf"/>
</dbReference>
<dbReference type="HOGENOM" id="CLU_931577_0_0_1"/>
<comment type="subcellular location">
    <subcellularLocation>
        <location evidence="1">Cytoplasm</location>
        <location evidence="1">P-body</location>
    </subcellularLocation>
</comment>
<evidence type="ECO:0000256" key="6">
    <source>
        <dbReference type="ARBA" id="ARBA00023054"/>
    </source>
</evidence>
<organism evidence="8 9">
    <name type="scientific">Megaselia scalaris</name>
    <name type="common">Humpbacked fly</name>
    <name type="synonym">Phora scalaris</name>
    <dbReference type="NCBI Taxonomy" id="36166"/>
    <lineage>
        <taxon>Eukaryota</taxon>
        <taxon>Metazoa</taxon>
        <taxon>Ecdysozoa</taxon>
        <taxon>Arthropoda</taxon>
        <taxon>Hexapoda</taxon>
        <taxon>Insecta</taxon>
        <taxon>Pterygota</taxon>
        <taxon>Neoptera</taxon>
        <taxon>Endopterygota</taxon>
        <taxon>Diptera</taxon>
        <taxon>Brachycera</taxon>
        <taxon>Muscomorpha</taxon>
        <taxon>Platypezoidea</taxon>
        <taxon>Phoridae</taxon>
        <taxon>Megaseliini</taxon>
        <taxon>Megaselia</taxon>
    </lineage>
</organism>
<dbReference type="OMA" id="KMAVESM"/>
<evidence type="ECO:0000256" key="4">
    <source>
        <dbReference type="ARBA" id="ARBA00022574"/>
    </source>
</evidence>
<dbReference type="AlphaFoldDB" id="T1GP41"/>
<evidence type="ECO:0000313" key="9">
    <source>
        <dbReference type="Proteomes" id="UP000015102"/>
    </source>
</evidence>
<reference evidence="8" key="2">
    <citation type="submission" date="2015-06" db="UniProtKB">
        <authorList>
            <consortium name="EnsemblMetazoa"/>
        </authorList>
    </citation>
    <scope>IDENTIFICATION</scope>
</reference>
<dbReference type="Gene3D" id="6.10.140.270">
    <property type="match status" value="1"/>
</dbReference>
<dbReference type="PANTHER" id="PTHR15598">
    <property type="entry name" value="ENHANCER OF MRNA-DECAPPING PROTEIN 4"/>
    <property type="match status" value="1"/>
</dbReference>
<dbReference type="EMBL" id="CAQQ02035299">
    <property type="status" value="NOT_ANNOTATED_CDS"/>
    <property type="molecule type" value="Genomic_DNA"/>
</dbReference>
<sequence length="255" mass="29257">MFHQLKEAFVLGIKDFMDQFDGYLTKLQPVKESTDEILTKVNSFNELFEKVYHKQKLLTRESILESRKDLKAVEMSVVNQLSSIMKTEIRKNLEDQATSLENSMLNVVRSQAQTPAPSIYDVQEQIKALLHQGHINKAFHQALIANDLALVEFTLDKADYKEVFNPCCLEQTVLLSLIQQISADMNNHNDIKQKYLSDSILNLDLTDSITREHAPKVLTELYKNCQSYLKLLPKSTLFNNVRMIMMAIQGMGVMI</sequence>
<keyword evidence="9" id="KW-1185">Reference proteome</keyword>
<keyword evidence="6" id="KW-0175">Coiled coil</keyword>